<dbReference type="Pfam" id="PF00379">
    <property type="entry name" value="Chitin_bind_4"/>
    <property type="match status" value="1"/>
</dbReference>
<dbReference type="PANTHER" id="PTHR12236:SF95">
    <property type="entry name" value="CUTICULAR PROTEIN 76BD, ISOFORM C-RELATED"/>
    <property type="match status" value="1"/>
</dbReference>
<keyword evidence="3" id="KW-0732">Signal</keyword>
<evidence type="ECO:0000256" key="1">
    <source>
        <dbReference type="ARBA" id="ARBA00022460"/>
    </source>
</evidence>
<dbReference type="GO" id="GO:0005615">
    <property type="term" value="C:extracellular space"/>
    <property type="evidence" value="ECO:0007669"/>
    <property type="project" value="TreeGrafter"/>
</dbReference>
<protein>
    <recommendedName>
        <fullName evidence="5">Cuticle protein</fullName>
    </recommendedName>
</protein>
<evidence type="ECO:0000256" key="2">
    <source>
        <dbReference type="PROSITE-ProRule" id="PRU00497"/>
    </source>
</evidence>
<gene>
    <name evidence="4" type="ORF">g.4921</name>
</gene>
<organism evidence="4">
    <name type="scientific">Clastoptera arizonana</name>
    <name type="common">Arizona spittle bug</name>
    <dbReference type="NCBI Taxonomy" id="38151"/>
    <lineage>
        <taxon>Eukaryota</taxon>
        <taxon>Metazoa</taxon>
        <taxon>Ecdysozoa</taxon>
        <taxon>Arthropoda</taxon>
        <taxon>Hexapoda</taxon>
        <taxon>Insecta</taxon>
        <taxon>Pterygota</taxon>
        <taxon>Neoptera</taxon>
        <taxon>Paraneoptera</taxon>
        <taxon>Hemiptera</taxon>
        <taxon>Auchenorrhyncha</taxon>
        <taxon>Cercopoidea</taxon>
        <taxon>Clastopteridae</taxon>
        <taxon>Clastoptera</taxon>
    </lineage>
</organism>
<dbReference type="EMBL" id="GEDC01003159">
    <property type="protein sequence ID" value="JAS34139.1"/>
    <property type="molecule type" value="Transcribed_RNA"/>
</dbReference>
<feature type="non-terminal residue" evidence="4">
    <location>
        <position position="1"/>
    </location>
</feature>
<dbReference type="AlphaFoldDB" id="A0A1B6E890"/>
<feature type="signal peptide" evidence="3">
    <location>
        <begin position="1"/>
        <end position="31"/>
    </location>
</feature>
<dbReference type="GO" id="GO:0042302">
    <property type="term" value="F:structural constituent of cuticle"/>
    <property type="evidence" value="ECO:0007669"/>
    <property type="project" value="UniProtKB-UniRule"/>
</dbReference>
<dbReference type="InterPro" id="IPR051217">
    <property type="entry name" value="Insect_Cuticle_Struc_Prot"/>
</dbReference>
<dbReference type="PANTHER" id="PTHR12236">
    <property type="entry name" value="STRUCTURAL CONTITUENT OF CUTICLE"/>
    <property type="match status" value="1"/>
</dbReference>
<evidence type="ECO:0000256" key="3">
    <source>
        <dbReference type="SAM" id="SignalP"/>
    </source>
</evidence>
<proteinExistence type="predicted"/>
<dbReference type="InterPro" id="IPR031311">
    <property type="entry name" value="CHIT_BIND_RR_consensus"/>
</dbReference>
<reference evidence="4" key="1">
    <citation type="submission" date="2015-12" db="EMBL/GenBank/DDBJ databases">
        <title>De novo transcriptome assembly of four potential Pierce s Disease insect vectors from Arizona vineyards.</title>
        <authorList>
            <person name="Tassone E.E."/>
        </authorList>
    </citation>
    <scope>NUCLEOTIDE SEQUENCE</scope>
</reference>
<evidence type="ECO:0000313" key="4">
    <source>
        <dbReference type="EMBL" id="JAS34139.1"/>
    </source>
</evidence>
<evidence type="ECO:0008006" key="5">
    <source>
        <dbReference type="Google" id="ProtNLM"/>
    </source>
</evidence>
<accession>A0A1B6E890</accession>
<dbReference type="PROSITE" id="PS00233">
    <property type="entry name" value="CHIT_BIND_RR_1"/>
    <property type="match status" value="1"/>
</dbReference>
<dbReference type="PRINTS" id="PR00947">
    <property type="entry name" value="CUTICLE"/>
</dbReference>
<keyword evidence="1 2" id="KW-0193">Cuticle</keyword>
<dbReference type="GO" id="GO:0031012">
    <property type="term" value="C:extracellular matrix"/>
    <property type="evidence" value="ECO:0007669"/>
    <property type="project" value="TreeGrafter"/>
</dbReference>
<name>A0A1B6E890_9HEMI</name>
<dbReference type="InterPro" id="IPR000618">
    <property type="entry name" value="Insect_cuticle"/>
</dbReference>
<sequence>WDGPKESQCPTKFTMFAQILLVTALAACTRAAVLPAAVVTPVAAEEYDPNPQYSFSYDVQDKLTGDIKNQQETRSGDVVKGRYSLVEADGSVRTVDYTADPVNGFNAVVNKSPAVAVEAEVAEPVVAQKVVVEPKAAAVVKEATPLVYVSQVAYPAPVAKVAAYAVAPGSVAYTTPVENVAVPLTQTSFLLTSPYTYIQYK</sequence>
<feature type="chain" id="PRO_5008581886" description="Cuticle protein" evidence="3">
    <location>
        <begin position="32"/>
        <end position="201"/>
    </location>
</feature>
<dbReference type="PROSITE" id="PS51155">
    <property type="entry name" value="CHIT_BIND_RR_2"/>
    <property type="match status" value="1"/>
</dbReference>